<evidence type="ECO:0000313" key="1">
    <source>
        <dbReference type="EMBL" id="MDH2389081.1"/>
    </source>
</evidence>
<dbReference type="Proteomes" id="UP001223144">
    <property type="component" value="Unassembled WGS sequence"/>
</dbReference>
<proteinExistence type="predicted"/>
<dbReference type="RefSeq" id="WP_279927380.1">
    <property type="nucleotide sequence ID" value="NZ_JARWBG010000008.1"/>
</dbReference>
<organism evidence="1 2">
    <name type="scientific">Streptomyces chengmaiensis</name>
    <dbReference type="NCBI Taxonomy" id="3040919"/>
    <lineage>
        <taxon>Bacteria</taxon>
        <taxon>Bacillati</taxon>
        <taxon>Actinomycetota</taxon>
        <taxon>Actinomycetes</taxon>
        <taxon>Kitasatosporales</taxon>
        <taxon>Streptomycetaceae</taxon>
        <taxon>Streptomyces</taxon>
    </lineage>
</organism>
<evidence type="ECO:0008006" key="3">
    <source>
        <dbReference type="Google" id="ProtNLM"/>
    </source>
</evidence>
<gene>
    <name evidence="1" type="ORF">QCN29_09810</name>
</gene>
<comment type="caution">
    <text evidence="1">The sequence shown here is derived from an EMBL/GenBank/DDBJ whole genome shotgun (WGS) entry which is preliminary data.</text>
</comment>
<dbReference type="EMBL" id="JARWBG010000008">
    <property type="protein sequence ID" value="MDH2389081.1"/>
    <property type="molecule type" value="Genomic_DNA"/>
</dbReference>
<evidence type="ECO:0000313" key="2">
    <source>
        <dbReference type="Proteomes" id="UP001223144"/>
    </source>
</evidence>
<sequence>MGIREGDFDGDDKKDRAALLLKGRGDGTGELSINVAFGSGESRSQIIVDKKEYSAHQLTEPKWLNWKEPVDLNEDDQDDLFVVGLAGGRSILVWHFEYQSGELRPLRGLGDASWFNHGTWGFQTGITCRARNGHPEIVFVTLSRDWDSRSKEDLFKGVTTIYRADDRGAFAEVSQDELTYPASDFKDGWPSELAQYEGLNCPGLVYPGW</sequence>
<keyword evidence="2" id="KW-1185">Reference proteome</keyword>
<dbReference type="SUPFAM" id="SSF69318">
    <property type="entry name" value="Integrin alpha N-terminal domain"/>
    <property type="match status" value="1"/>
</dbReference>
<name>A0ABT6HK07_9ACTN</name>
<protein>
    <recommendedName>
        <fullName evidence="3">VCBS repeat-containing protein</fullName>
    </recommendedName>
</protein>
<accession>A0ABT6HK07</accession>
<reference evidence="1 2" key="1">
    <citation type="submission" date="2023-04" db="EMBL/GenBank/DDBJ databases">
        <title>Streptomyces chengmaiensis sp. nov. isolated from the stem of mangrove plant in Hainan.</title>
        <authorList>
            <person name="Huang X."/>
            <person name="Zhou S."/>
            <person name="Chu X."/>
            <person name="Xie Y."/>
            <person name="Lin Y."/>
        </authorList>
    </citation>
    <scope>NUCLEOTIDE SEQUENCE [LARGE SCALE GENOMIC DNA]</scope>
    <source>
        <strain evidence="1 2">HNM0663</strain>
    </source>
</reference>
<dbReference type="InterPro" id="IPR028994">
    <property type="entry name" value="Integrin_alpha_N"/>
</dbReference>